<keyword evidence="17" id="KW-1185">Reference proteome</keyword>
<evidence type="ECO:0000259" key="15">
    <source>
        <dbReference type="Pfam" id="PF01726"/>
    </source>
</evidence>
<keyword evidence="9 12" id="KW-0804">Transcription</keyword>
<dbReference type="InterPro" id="IPR006200">
    <property type="entry name" value="LexA"/>
</dbReference>
<keyword evidence="7 12" id="KW-0805">Transcription regulation</keyword>
<keyword evidence="11 12" id="KW-0742">SOS response</keyword>
<evidence type="ECO:0000256" key="8">
    <source>
        <dbReference type="ARBA" id="ARBA00023125"/>
    </source>
</evidence>
<evidence type="ECO:0000256" key="10">
    <source>
        <dbReference type="ARBA" id="ARBA00023204"/>
    </source>
</evidence>
<dbReference type="InterPro" id="IPR036390">
    <property type="entry name" value="WH_DNA-bd_sf"/>
</dbReference>
<dbReference type="PRINTS" id="PR00726">
    <property type="entry name" value="LEXASERPTASE"/>
</dbReference>
<evidence type="ECO:0000256" key="1">
    <source>
        <dbReference type="ARBA" id="ARBA00007484"/>
    </source>
</evidence>
<keyword evidence="4 12" id="KW-0227">DNA damage</keyword>
<comment type="catalytic activity">
    <reaction evidence="12">
        <text>Hydrolysis of Ala-|-Gly bond in repressor LexA.</text>
        <dbReference type="EC" id="3.4.21.88"/>
    </reaction>
</comment>
<dbReference type="SUPFAM" id="SSF51306">
    <property type="entry name" value="LexA/Signal peptidase"/>
    <property type="match status" value="1"/>
</dbReference>
<feature type="domain" description="LexA repressor DNA-binding" evidence="15">
    <location>
        <begin position="2"/>
        <end position="63"/>
    </location>
</feature>
<comment type="subunit">
    <text evidence="12">Homodimer.</text>
</comment>
<keyword evidence="6 12" id="KW-0068">Autocatalytic cleavage</keyword>
<sequence length="272" mass="28827">MLTRKQHELLLFIHERLKVSGISPSFDEMKEALGLRSKSGIHRLITGLEERGFIRRLPHRARALEILKLPTDIVPAGRRAAPVHGAGTDGEVEGGNGFTPRLVHGGATGEVRGLPQAGAAAGAPAGTTAGSYGGLRGRGADRAPEIVELPLYGRIAAGTPIEALRDLSAQVEVPSGMLSGGGDFYALEIAGDSMVDVGILDGDTVVIRRCEDAESGTIVVALVDDNEATLKRLRRKGKTIALEAANPKYETRIFGADRVKVQGRLVGLLRSY</sequence>
<gene>
    <name evidence="12 16" type="primary">lexA</name>
    <name evidence="16" type="ORF">ACFOGJ_01565</name>
</gene>
<evidence type="ECO:0000256" key="11">
    <source>
        <dbReference type="ARBA" id="ARBA00023236"/>
    </source>
</evidence>
<evidence type="ECO:0000313" key="17">
    <source>
        <dbReference type="Proteomes" id="UP001595528"/>
    </source>
</evidence>
<keyword evidence="5 12" id="KW-0378">Hydrolase</keyword>
<keyword evidence="3 12" id="KW-0235">DNA replication</keyword>
<dbReference type="InterPro" id="IPR036286">
    <property type="entry name" value="LexA/Signal_pep-like_sf"/>
</dbReference>
<dbReference type="RefSeq" id="WP_379897640.1">
    <property type="nucleotide sequence ID" value="NZ_JBHRTR010000005.1"/>
</dbReference>
<evidence type="ECO:0000313" key="16">
    <source>
        <dbReference type="EMBL" id="MFC3225899.1"/>
    </source>
</evidence>
<keyword evidence="2 12" id="KW-0678">Repressor</keyword>
<dbReference type="EMBL" id="JBHRTR010000005">
    <property type="protein sequence ID" value="MFC3225899.1"/>
    <property type="molecule type" value="Genomic_DNA"/>
</dbReference>
<accession>A0ABV7KUZ3</accession>
<dbReference type="Pfam" id="PF01726">
    <property type="entry name" value="LexA_DNA_bind"/>
    <property type="match status" value="1"/>
</dbReference>
<dbReference type="Gene3D" id="1.10.10.10">
    <property type="entry name" value="Winged helix-like DNA-binding domain superfamily/Winged helix DNA-binding domain"/>
    <property type="match status" value="1"/>
</dbReference>
<keyword evidence="10 12" id="KW-0234">DNA repair</keyword>
<dbReference type="Pfam" id="PF00717">
    <property type="entry name" value="Peptidase_S24"/>
    <property type="match status" value="1"/>
</dbReference>
<dbReference type="GO" id="GO:0004252">
    <property type="term" value="F:serine-type endopeptidase activity"/>
    <property type="evidence" value="ECO:0007669"/>
    <property type="project" value="UniProtKB-EC"/>
</dbReference>
<dbReference type="InterPro" id="IPR039418">
    <property type="entry name" value="LexA-like"/>
</dbReference>
<dbReference type="NCBIfam" id="TIGR00498">
    <property type="entry name" value="lexA"/>
    <property type="match status" value="1"/>
</dbReference>
<feature type="DNA-binding region" description="H-T-H motif" evidence="12">
    <location>
        <begin position="26"/>
        <end position="46"/>
    </location>
</feature>
<organism evidence="16 17">
    <name type="scientific">Marinibaculum pumilum</name>
    <dbReference type="NCBI Taxonomy" id="1766165"/>
    <lineage>
        <taxon>Bacteria</taxon>
        <taxon>Pseudomonadati</taxon>
        <taxon>Pseudomonadota</taxon>
        <taxon>Alphaproteobacteria</taxon>
        <taxon>Rhodospirillales</taxon>
        <taxon>Rhodospirillaceae</taxon>
        <taxon>Marinibaculum</taxon>
    </lineage>
</organism>
<evidence type="ECO:0000256" key="2">
    <source>
        <dbReference type="ARBA" id="ARBA00022491"/>
    </source>
</evidence>
<feature type="site" description="Cleavage; by autolysis" evidence="12">
    <location>
        <begin position="157"/>
        <end position="158"/>
    </location>
</feature>
<name>A0ABV7KUZ3_9PROT</name>
<evidence type="ECO:0000259" key="14">
    <source>
        <dbReference type="Pfam" id="PF00717"/>
    </source>
</evidence>
<dbReference type="CDD" id="cd06529">
    <property type="entry name" value="S24_LexA-like"/>
    <property type="match status" value="1"/>
</dbReference>
<dbReference type="PANTHER" id="PTHR33516">
    <property type="entry name" value="LEXA REPRESSOR"/>
    <property type="match status" value="1"/>
</dbReference>
<evidence type="ECO:0000256" key="12">
    <source>
        <dbReference type="HAMAP-Rule" id="MF_00015"/>
    </source>
</evidence>
<proteinExistence type="inferred from homology"/>
<dbReference type="Proteomes" id="UP001595528">
    <property type="component" value="Unassembled WGS sequence"/>
</dbReference>
<evidence type="ECO:0000256" key="13">
    <source>
        <dbReference type="RuleBase" id="RU003991"/>
    </source>
</evidence>
<reference evidence="17" key="1">
    <citation type="journal article" date="2019" name="Int. J. Syst. Evol. Microbiol.">
        <title>The Global Catalogue of Microorganisms (GCM) 10K type strain sequencing project: providing services to taxonomists for standard genome sequencing and annotation.</title>
        <authorList>
            <consortium name="The Broad Institute Genomics Platform"/>
            <consortium name="The Broad Institute Genome Sequencing Center for Infectious Disease"/>
            <person name="Wu L."/>
            <person name="Ma J."/>
        </authorList>
    </citation>
    <scope>NUCLEOTIDE SEQUENCE [LARGE SCALE GENOMIC DNA]</scope>
    <source>
        <strain evidence="17">KCTC 42964</strain>
    </source>
</reference>
<dbReference type="InterPro" id="IPR006199">
    <property type="entry name" value="LexA_DNA-bd_dom"/>
</dbReference>
<evidence type="ECO:0000256" key="5">
    <source>
        <dbReference type="ARBA" id="ARBA00022801"/>
    </source>
</evidence>
<evidence type="ECO:0000256" key="7">
    <source>
        <dbReference type="ARBA" id="ARBA00023015"/>
    </source>
</evidence>
<comment type="function">
    <text evidence="12">Represses a number of genes involved in the response to DNA damage (SOS response), including recA and lexA. In the presence of single-stranded DNA, RecA interacts with LexA causing an autocatalytic cleavage which disrupts the DNA-binding part of LexA, leading to derepression of the SOS regulon and eventually DNA repair.</text>
</comment>
<evidence type="ECO:0000256" key="3">
    <source>
        <dbReference type="ARBA" id="ARBA00022705"/>
    </source>
</evidence>
<evidence type="ECO:0000256" key="9">
    <source>
        <dbReference type="ARBA" id="ARBA00023163"/>
    </source>
</evidence>
<protein>
    <recommendedName>
        <fullName evidence="12">LexA repressor</fullName>
        <ecNumber evidence="12">3.4.21.88</ecNumber>
    </recommendedName>
</protein>
<dbReference type="EC" id="3.4.21.88" evidence="12"/>
<dbReference type="InterPro" id="IPR036388">
    <property type="entry name" value="WH-like_DNA-bd_sf"/>
</dbReference>
<comment type="similarity">
    <text evidence="1 12 13">Belongs to the peptidase S24 family.</text>
</comment>
<dbReference type="PANTHER" id="PTHR33516:SF2">
    <property type="entry name" value="LEXA REPRESSOR-RELATED"/>
    <property type="match status" value="1"/>
</dbReference>
<dbReference type="Gene3D" id="2.10.109.10">
    <property type="entry name" value="Umud Fragment, subunit A"/>
    <property type="match status" value="1"/>
</dbReference>
<evidence type="ECO:0000256" key="4">
    <source>
        <dbReference type="ARBA" id="ARBA00022763"/>
    </source>
</evidence>
<feature type="active site" description="For autocatalytic cleavage activity" evidence="12">
    <location>
        <position position="231"/>
    </location>
</feature>
<dbReference type="InterPro" id="IPR015927">
    <property type="entry name" value="Peptidase_S24_S26A/B/C"/>
</dbReference>
<keyword evidence="8 12" id="KW-0238">DNA-binding</keyword>
<comment type="caution">
    <text evidence="16">The sequence shown here is derived from an EMBL/GenBank/DDBJ whole genome shotgun (WGS) entry which is preliminary data.</text>
</comment>
<dbReference type="InterPro" id="IPR006197">
    <property type="entry name" value="Peptidase_S24_LexA"/>
</dbReference>
<dbReference type="SUPFAM" id="SSF46785">
    <property type="entry name" value="Winged helix' DNA-binding domain"/>
    <property type="match status" value="1"/>
</dbReference>
<feature type="domain" description="Peptidase S24/S26A/S26B/S26C" evidence="14">
    <location>
        <begin position="150"/>
        <end position="266"/>
    </location>
</feature>
<dbReference type="HAMAP" id="MF_00015">
    <property type="entry name" value="LexA"/>
    <property type="match status" value="1"/>
</dbReference>
<feature type="active site" description="For autocatalytic cleavage activity" evidence="12">
    <location>
        <position position="193"/>
    </location>
</feature>
<evidence type="ECO:0000256" key="6">
    <source>
        <dbReference type="ARBA" id="ARBA00022813"/>
    </source>
</evidence>
<dbReference type="InterPro" id="IPR050077">
    <property type="entry name" value="LexA_repressor"/>
</dbReference>